<evidence type="ECO:0000256" key="6">
    <source>
        <dbReference type="SAM" id="Phobius"/>
    </source>
</evidence>
<name>A0AAD9KPJ2_RIDPI</name>
<dbReference type="GO" id="GO:0004930">
    <property type="term" value="F:G protein-coupled receptor activity"/>
    <property type="evidence" value="ECO:0007669"/>
    <property type="project" value="InterPro"/>
</dbReference>
<dbReference type="EMBL" id="JAODUO010000749">
    <property type="protein sequence ID" value="KAK2175107.1"/>
    <property type="molecule type" value="Genomic_DNA"/>
</dbReference>
<organism evidence="10 11">
    <name type="scientific">Ridgeia piscesae</name>
    <name type="common">Tubeworm</name>
    <dbReference type="NCBI Taxonomy" id="27915"/>
    <lineage>
        <taxon>Eukaryota</taxon>
        <taxon>Metazoa</taxon>
        <taxon>Spiralia</taxon>
        <taxon>Lophotrochozoa</taxon>
        <taxon>Annelida</taxon>
        <taxon>Polychaeta</taxon>
        <taxon>Sedentaria</taxon>
        <taxon>Canalipalpata</taxon>
        <taxon>Sabellida</taxon>
        <taxon>Siboglinidae</taxon>
        <taxon>Ridgeia</taxon>
    </lineage>
</organism>
<proteinExistence type="predicted"/>
<feature type="transmembrane region" description="Helical" evidence="6">
    <location>
        <begin position="785"/>
        <end position="804"/>
    </location>
</feature>
<feature type="region of interest" description="Disordered" evidence="5">
    <location>
        <begin position="838"/>
        <end position="875"/>
    </location>
</feature>
<dbReference type="Pfam" id="PF00059">
    <property type="entry name" value="Lectin_C"/>
    <property type="match status" value="1"/>
</dbReference>
<evidence type="ECO:0000313" key="11">
    <source>
        <dbReference type="Proteomes" id="UP001209878"/>
    </source>
</evidence>
<dbReference type="InterPro" id="IPR058808">
    <property type="entry name" value="GAIN_ADGRA2/3"/>
</dbReference>
<dbReference type="PRINTS" id="PR00249">
    <property type="entry name" value="GPCRSECRETIN"/>
</dbReference>
<dbReference type="Pfam" id="PF26588">
    <property type="entry name" value="GAIN_ADGRA3"/>
    <property type="match status" value="1"/>
</dbReference>
<dbReference type="InterPro" id="IPR001304">
    <property type="entry name" value="C-type_lectin-like"/>
</dbReference>
<dbReference type="InterPro" id="IPR017981">
    <property type="entry name" value="GPCR_2-like_7TM"/>
</dbReference>
<feature type="domain" description="C-type lectin" evidence="7">
    <location>
        <begin position="1"/>
        <end position="127"/>
    </location>
</feature>
<dbReference type="PROSITE" id="PS50261">
    <property type="entry name" value="G_PROTEIN_RECEP_F2_4"/>
    <property type="match status" value="1"/>
</dbReference>
<dbReference type="InterPro" id="IPR000832">
    <property type="entry name" value="GPCR_2_secretin-like"/>
</dbReference>
<feature type="transmembrane region" description="Helical" evidence="6">
    <location>
        <begin position="669"/>
        <end position="690"/>
    </location>
</feature>
<keyword evidence="3 6" id="KW-1133">Transmembrane helix</keyword>
<gene>
    <name evidence="10" type="ORF">NP493_749g00008</name>
</gene>
<reference evidence="10" key="1">
    <citation type="journal article" date="2023" name="Mol. Biol. Evol.">
        <title>Third-Generation Sequencing Reveals the Adaptive Role of the Epigenome in Three Deep-Sea Polychaetes.</title>
        <authorList>
            <person name="Perez M."/>
            <person name="Aroh O."/>
            <person name="Sun Y."/>
            <person name="Lan Y."/>
            <person name="Juniper S.K."/>
            <person name="Young C.R."/>
            <person name="Angers B."/>
            <person name="Qian P.Y."/>
        </authorList>
    </citation>
    <scope>NUCLEOTIDE SEQUENCE</scope>
    <source>
        <strain evidence="10">R07B-5</strain>
    </source>
</reference>
<sequence length="875" mass="97797">MHCLKGVREAQTWSGAVQHCHDLHAQVLTLDVLAFDDSVTDVDVVLRGINHGILMEIAWEEFWIGMTVDSRDDYHWINGKPVTTVRAATNSREQSDVSRCVFVDPYRDLGHEWVGTDCDEKFSYVCQKPSAPSDVRILQNPSDLTITTMPQGKGSNQPAMRCDAANYDRRKSVVWVHDGKYIDNGPPPGGLTLYLSSLTRRSRSTALSILLEGYYHCEVWGQDPVKKVASSKAYLRFKDVLTVRGSLRLPGGHYNPDYVTHDPMPDSPQTNFTVMLTELGTVRSGRFTYLPVTRIQKFSQGSLIISFDWTYSTTGNRGPRRLSDKQYERLVARLFSKVTDDIYVRLTGSSFYSKYVTLLSGIQRSDITLRRVDGRPLGTCACVGSYKTGVFWGPVDLTTDCKEPDGSSLTHGLRRLAQTQTNATNVGRVSDSATRLTEVADQITYPDIAYTSRIMQNMAGIRGVNRSVGRDMVKIANNILKARRSEIVQAQRVDKSSNRIVRALETYGRMVDLGDQKSHRIVESDVTLEVWDMSVGEPIVGFGSLTSSNAGFVNQSLVSFVQSADLWPNMTQAAIMLSRSTVDLAIEISSRTLRRPRGQKVLFNLALALLAVYIVFLAGIKATSNRSVCIAVAALLQYFLLASFAWMLVEASLLYMRFVKVFNTYIEKFILKVAIPAWGIPALIVGTVAAVDYNLFRGPDDYCWLDRPAFYYGFALPVGIVIVLNAVIFIFIIKGITCDRGSGLQSTQSRAELNWLQLQAAIASFVILGLTWVVGFFAVRDARITLQYIFCILNSTQGLLIFLFHNIREKSVRAAWRSLCCRDESSKMTFTNPVTSIASAGKRASSKRRSRNHSLVHPNDVTRTYSNPDERKNTL</sequence>
<dbReference type="PANTHER" id="PTHR47767:SF1">
    <property type="entry name" value="ADHESION G PROTEIN-COUPLED RECEPTOR G7"/>
    <property type="match status" value="1"/>
</dbReference>
<evidence type="ECO:0000259" key="7">
    <source>
        <dbReference type="PROSITE" id="PS50041"/>
    </source>
</evidence>
<dbReference type="InterPro" id="IPR007110">
    <property type="entry name" value="Ig-like_dom"/>
</dbReference>
<dbReference type="InterPro" id="IPR016186">
    <property type="entry name" value="C-type_lectin-like/link_sf"/>
</dbReference>
<dbReference type="CDD" id="cd00037">
    <property type="entry name" value="CLECT"/>
    <property type="match status" value="1"/>
</dbReference>
<evidence type="ECO:0000256" key="4">
    <source>
        <dbReference type="ARBA" id="ARBA00023136"/>
    </source>
</evidence>
<dbReference type="PROSITE" id="PS50041">
    <property type="entry name" value="C_TYPE_LECTIN_2"/>
    <property type="match status" value="1"/>
</dbReference>
<comment type="caution">
    <text evidence="10">The sequence shown here is derived from an EMBL/GenBank/DDBJ whole genome shotgun (WGS) entry which is preliminary data.</text>
</comment>
<dbReference type="Pfam" id="PF00002">
    <property type="entry name" value="7tm_2"/>
    <property type="match status" value="1"/>
</dbReference>
<comment type="subcellular location">
    <subcellularLocation>
        <location evidence="1">Membrane</location>
        <topology evidence="1">Multi-pass membrane protein</topology>
    </subcellularLocation>
</comment>
<evidence type="ECO:0000256" key="1">
    <source>
        <dbReference type="ARBA" id="ARBA00004141"/>
    </source>
</evidence>
<feature type="compositionally biased region" description="Basic residues" evidence="5">
    <location>
        <begin position="844"/>
        <end position="854"/>
    </location>
</feature>
<dbReference type="InterPro" id="IPR053066">
    <property type="entry name" value="ADGR_G7"/>
</dbReference>
<evidence type="ECO:0000259" key="8">
    <source>
        <dbReference type="PROSITE" id="PS50261"/>
    </source>
</evidence>
<dbReference type="PANTHER" id="PTHR47767">
    <property type="entry name" value="ADHESION G PROTEIN-COUPLED RECEPTOR G7"/>
    <property type="match status" value="1"/>
</dbReference>
<dbReference type="PROSITE" id="PS50835">
    <property type="entry name" value="IG_LIKE"/>
    <property type="match status" value="1"/>
</dbReference>
<keyword evidence="4 6" id="KW-0472">Membrane</keyword>
<keyword evidence="11" id="KW-1185">Reference proteome</keyword>
<feature type="domain" description="Ig-like" evidence="9">
    <location>
        <begin position="141"/>
        <end position="219"/>
    </location>
</feature>
<feature type="domain" description="G-protein coupled receptors family 2 profile 2" evidence="8">
    <location>
        <begin position="565"/>
        <end position="809"/>
    </location>
</feature>
<dbReference type="Gene3D" id="1.20.1070.10">
    <property type="entry name" value="Rhodopsin 7-helix transmembrane proteins"/>
    <property type="match status" value="1"/>
</dbReference>
<evidence type="ECO:0000256" key="2">
    <source>
        <dbReference type="ARBA" id="ARBA00022692"/>
    </source>
</evidence>
<dbReference type="GO" id="GO:0007166">
    <property type="term" value="P:cell surface receptor signaling pathway"/>
    <property type="evidence" value="ECO:0007669"/>
    <property type="project" value="InterPro"/>
</dbReference>
<dbReference type="Gene3D" id="3.10.100.10">
    <property type="entry name" value="Mannose-Binding Protein A, subunit A"/>
    <property type="match status" value="1"/>
</dbReference>
<feature type="transmembrane region" description="Helical" evidence="6">
    <location>
        <begin position="754"/>
        <end position="779"/>
    </location>
</feature>
<evidence type="ECO:0000256" key="3">
    <source>
        <dbReference type="ARBA" id="ARBA00022989"/>
    </source>
</evidence>
<evidence type="ECO:0000313" key="10">
    <source>
        <dbReference type="EMBL" id="KAK2175107.1"/>
    </source>
</evidence>
<evidence type="ECO:0000256" key="5">
    <source>
        <dbReference type="SAM" id="MobiDB-lite"/>
    </source>
</evidence>
<feature type="transmembrane region" description="Helical" evidence="6">
    <location>
        <begin position="710"/>
        <end position="733"/>
    </location>
</feature>
<keyword evidence="2 6" id="KW-0812">Transmembrane</keyword>
<evidence type="ECO:0000259" key="9">
    <source>
        <dbReference type="PROSITE" id="PS50835"/>
    </source>
</evidence>
<dbReference type="AlphaFoldDB" id="A0AAD9KPJ2"/>
<accession>A0AAD9KPJ2</accession>
<feature type="transmembrane region" description="Helical" evidence="6">
    <location>
        <begin position="628"/>
        <end position="649"/>
    </location>
</feature>
<protein>
    <submittedName>
        <fullName evidence="10">Uncharacterized protein</fullName>
    </submittedName>
</protein>
<feature type="transmembrane region" description="Helical" evidence="6">
    <location>
        <begin position="601"/>
        <end position="622"/>
    </location>
</feature>
<dbReference type="SUPFAM" id="SSF56436">
    <property type="entry name" value="C-type lectin-like"/>
    <property type="match status" value="1"/>
</dbReference>
<dbReference type="InterPro" id="IPR016187">
    <property type="entry name" value="CTDL_fold"/>
</dbReference>
<dbReference type="GO" id="GO:0016020">
    <property type="term" value="C:membrane"/>
    <property type="evidence" value="ECO:0007669"/>
    <property type="project" value="UniProtKB-SubCell"/>
</dbReference>
<dbReference type="CDD" id="cd15040">
    <property type="entry name" value="7tmB2_Adhesion"/>
    <property type="match status" value="1"/>
</dbReference>
<dbReference type="Proteomes" id="UP001209878">
    <property type="component" value="Unassembled WGS sequence"/>
</dbReference>